<dbReference type="Proteomes" id="UP000183832">
    <property type="component" value="Unassembled WGS sequence"/>
</dbReference>
<keyword evidence="3" id="KW-1185">Reference proteome</keyword>
<reference evidence="2 3" key="1">
    <citation type="submission" date="2015-04" db="EMBL/GenBank/DDBJ databases">
        <authorList>
            <person name="Syromyatnikov M.Y."/>
            <person name="Popov V.N."/>
        </authorList>
    </citation>
    <scope>NUCLEOTIDE SEQUENCE [LARGE SCALE GENOMIC DNA]</scope>
</reference>
<name>A0A1J1J8N1_9DIPT</name>
<proteinExistence type="predicted"/>
<sequence length="221" mass="24209">MAETGKITPVAIESKSSNSKSDFKVEGARYRDPIMPEYYGNSFDRMRQQFLTSNYGSYSGNALSNYDRYGYNSGSGNKFGSSYDRYDSTYNRDKIGVGVSPLGTNDNKYNYTPGSTYAPGLGNNYGVGSYGTQVNGPYPGPPGNLPSDIHSKASSILLPLAGAALLGIAAYTLVSNPSVPNGITAKPPLYGRRRKRSLFDEKLEQHLAYRAHLRRQKKNIK</sequence>
<feature type="region of interest" description="Disordered" evidence="1">
    <location>
        <begin position="1"/>
        <end position="24"/>
    </location>
</feature>
<accession>A0A1J1J8N1</accession>
<protein>
    <submittedName>
        <fullName evidence="2">CLUMA_CG021467, isoform A</fullName>
    </submittedName>
</protein>
<dbReference type="AlphaFoldDB" id="A0A1J1J8N1"/>
<organism evidence="2 3">
    <name type="scientific">Clunio marinus</name>
    <dbReference type="NCBI Taxonomy" id="568069"/>
    <lineage>
        <taxon>Eukaryota</taxon>
        <taxon>Metazoa</taxon>
        <taxon>Ecdysozoa</taxon>
        <taxon>Arthropoda</taxon>
        <taxon>Hexapoda</taxon>
        <taxon>Insecta</taxon>
        <taxon>Pterygota</taxon>
        <taxon>Neoptera</taxon>
        <taxon>Endopterygota</taxon>
        <taxon>Diptera</taxon>
        <taxon>Nematocera</taxon>
        <taxon>Chironomoidea</taxon>
        <taxon>Chironomidae</taxon>
        <taxon>Clunio</taxon>
    </lineage>
</organism>
<dbReference type="EMBL" id="CVRI01000075">
    <property type="protein sequence ID" value="CRL08322.1"/>
    <property type="molecule type" value="Genomic_DNA"/>
</dbReference>
<gene>
    <name evidence="2" type="ORF">CLUMA_CG021467</name>
</gene>
<evidence type="ECO:0000313" key="2">
    <source>
        <dbReference type="EMBL" id="CRL08322.1"/>
    </source>
</evidence>
<evidence type="ECO:0000256" key="1">
    <source>
        <dbReference type="SAM" id="MobiDB-lite"/>
    </source>
</evidence>
<dbReference type="OrthoDB" id="7791378at2759"/>
<evidence type="ECO:0000313" key="3">
    <source>
        <dbReference type="Proteomes" id="UP000183832"/>
    </source>
</evidence>